<evidence type="ECO:0000313" key="3">
    <source>
        <dbReference type="EMBL" id="MBB3996270.1"/>
    </source>
</evidence>
<keyword evidence="4" id="KW-1185">Reference proteome</keyword>
<organism evidence="3 4">
    <name type="scientific">Aureimonas pseudogalii</name>
    <dbReference type="NCBI Taxonomy" id="1744844"/>
    <lineage>
        <taxon>Bacteria</taxon>
        <taxon>Pseudomonadati</taxon>
        <taxon>Pseudomonadota</taxon>
        <taxon>Alphaproteobacteria</taxon>
        <taxon>Hyphomicrobiales</taxon>
        <taxon>Aurantimonadaceae</taxon>
        <taxon>Aureimonas</taxon>
    </lineage>
</organism>
<dbReference type="AlphaFoldDB" id="A0A7W6ECT7"/>
<dbReference type="GO" id="GO:0005737">
    <property type="term" value="C:cytoplasm"/>
    <property type="evidence" value="ECO:0007669"/>
    <property type="project" value="TreeGrafter"/>
</dbReference>
<evidence type="ECO:0000313" key="4">
    <source>
        <dbReference type="Proteomes" id="UP000542776"/>
    </source>
</evidence>
<dbReference type="Gene3D" id="3.10.490.10">
    <property type="entry name" value="Gamma-glutamyl cyclotransferase-like"/>
    <property type="match status" value="1"/>
</dbReference>
<evidence type="ECO:0000256" key="2">
    <source>
        <dbReference type="ARBA" id="ARBA00023239"/>
    </source>
</evidence>
<reference evidence="3 4" key="1">
    <citation type="submission" date="2020-08" db="EMBL/GenBank/DDBJ databases">
        <title>Genomic Encyclopedia of Type Strains, Phase IV (KMG-IV): sequencing the most valuable type-strain genomes for metagenomic binning, comparative biology and taxonomic classification.</title>
        <authorList>
            <person name="Goeker M."/>
        </authorList>
    </citation>
    <scope>NUCLEOTIDE SEQUENCE [LARGE SCALE GENOMIC DNA]</scope>
    <source>
        <strain evidence="3 4">DSM 102238</strain>
    </source>
</reference>
<proteinExistence type="predicted"/>
<gene>
    <name evidence="3" type="ORF">GGR04_000091</name>
</gene>
<dbReference type="GO" id="GO:0061928">
    <property type="term" value="F:glutathione specific gamma-glutamylcyclotransferase activity"/>
    <property type="evidence" value="ECO:0007669"/>
    <property type="project" value="UniProtKB-EC"/>
</dbReference>
<dbReference type="InterPro" id="IPR036568">
    <property type="entry name" value="GGCT-like_sf"/>
</dbReference>
<sequence>MVGDLWVFGYGSLIWRPGFPFQERAKARLAGFHRSLCIHSHVHRGTPERPGLVFGLDRGGSCVGMAFRVAEEDREAAVAYLRARELVTNVYREVTLPVRLLDGRPVRALAYVVDRGHAQYAGRLGIDEAAALVARSHGQSGPNVDYVRSALTEIEALGLRDPWLSAVVARL</sequence>
<dbReference type="Pfam" id="PF04752">
    <property type="entry name" value="ChaC"/>
    <property type="match status" value="1"/>
</dbReference>
<dbReference type="SUPFAM" id="SSF110857">
    <property type="entry name" value="Gamma-glutamyl cyclotransferase-like"/>
    <property type="match status" value="1"/>
</dbReference>
<dbReference type="InterPro" id="IPR006840">
    <property type="entry name" value="ChaC"/>
</dbReference>
<accession>A0A7W6ECT7</accession>
<dbReference type="EC" id="4.3.2.7" evidence="1"/>
<keyword evidence="2" id="KW-0456">Lyase</keyword>
<dbReference type="Proteomes" id="UP000542776">
    <property type="component" value="Unassembled WGS sequence"/>
</dbReference>
<dbReference type="PANTHER" id="PTHR12192">
    <property type="entry name" value="CATION TRANSPORT PROTEIN CHAC-RELATED"/>
    <property type="match status" value="1"/>
</dbReference>
<dbReference type="InterPro" id="IPR013024">
    <property type="entry name" value="GGCT-like"/>
</dbReference>
<evidence type="ECO:0000256" key="1">
    <source>
        <dbReference type="ARBA" id="ARBA00012344"/>
    </source>
</evidence>
<dbReference type="GO" id="GO:0006751">
    <property type="term" value="P:glutathione catabolic process"/>
    <property type="evidence" value="ECO:0007669"/>
    <property type="project" value="InterPro"/>
</dbReference>
<dbReference type="CDD" id="cd06661">
    <property type="entry name" value="GGCT_like"/>
    <property type="match status" value="1"/>
</dbReference>
<dbReference type="EMBL" id="JACIEK010000001">
    <property type="protein sequence ID" value="MBB3996270.1"/>
    <property type="molecule type" value="Genomic_DNA"/>
</dbReference>
<comment type="caution">
    <text evidence="3">The sequence shown here is derived from an EMBL/GenBank/DDBJ whole genome shotgun (WGS) entry which is preliminary data.</text>
</comment>
<dbReference type="PANTHER" id="PTHR12192:SF2">
    <property type="entry name" value="GLUTATHIONE-SPECIFIC GAMMA-GLUTAMYLCYCLOTRANSFERASE 2"/>
    <property type="match status" value="1"/>
</dbReference>
<protein>
    <recommendedName>
        <fullName evidence="1">glutathione-specific gamma-glutamylcyclotransferase</fullName>
        <ecNumber evidence="1">4.3.2.7</ecNumber>
    </recommendedName>
</protein>
<name>A0A7W6ECT7_9HYPH</name>